<name>A0A291QSS4_9BACT</name>
<gene>
    <name evidence="1" type="ORF">COR50_07245</name>
</gene>
<evidence type="ECO:0000313" key="2">
    <source>
        <dbReference type="Proteomes" id="UP000220133"/>
    </source>
</evidence>
<dbReference type="EMBL" id="CP023777">
    <property type="protein sequence ID" value="ATL46995.1"/>
    <property type="molecule type" value="Genomic_DNA"/>
</dbReference>
<keyword evidence="2" id="KW-1185">Reference proteome</keyword>
<accession>A0A291QSS4</accession>
<dbReference type="KEGG" id="cbae:COR50_07245"/>
<proteinExistence type="predicted"/>
<dbReference type="RefSeq" id="WP_098193380.1">
    <property type="nucleotide sequence ID" value="NZ_CP023777.1"/>
</dbReference>
<protein>
    <submittedName>
        <fullName evidence="1">Uncharacterized protein</fullName>
    </submittedName>
</protein>
<dbReference type="AlphaFoldDB" id="A0A291QSS4"/>
<sequence>MNTMHQRSVNINVLKLLNDELHSLQDIFQEQVCEMLNLSPEALAQKLENEAICFNLAEQQALAAIFNDLADNLSKYNADYMLEDYIQDAVVA</sequence>
<organism evidence="1 2">
    <name type="scientific">Chitinophaga caeni</name>
    <dbReference type="NCBI Taxonomy" id="2029983"/>
    <lineage>
        <taxon>Bacteria</taxon>
        <taxon>Pseudomonadati</taxon>
        <taxon>Bacteroidota</taxon>
        <taxon>Chitinophagia</taxon>
        <taxon>Chitinophagales</taxon>
        <taxon>Chitinophagaceae</taxon>
        <taxon>Chitinophaga</taxon>
    </lineage>
</organism>
<reference evidence="1 2" key="1">
    <citation type="submission" date="2017-10" db="EMBL/GenBank/DDBJ databases">
        <title>Paenichitinophaga pekingensis gen. nov., sp. nov., isolated from activated sludge.</title>
        <authorList>
            <person name="Jin D."/>
            <person name="Kong X."/>
            <person name="Deng Y."/>
            <person name="Bai Z."/>
        </authorList>
    </citation>
    <scope>NUCLEOTIDE SEQUENCE [LARGE SCALE GENOMIC DNA]</scope>
    <source>
        <strain evidence="1 2">13</strain>
    </source>
</reference>
<dbReference type="Proteomes" id="UP000220133">
    <property type="component" value="Chromosome"/>
</dbReference>
<evidence type="ECO:0000313" key="1">
    <source>
        <dbReference type="EMBL" id="ATL46995.1"/>
    </source>
</evidence>